<dbReference type="HOGENOM" id="CLU_389653_0_0_0"/>
<feature type="repeat" description="WD" evidence="3">
    <location>
        <begin position="598"/>
        <end position="629"/>
    </location>
</feature>
<dbReference type="CDD" id="cd00200">
    <property type="entry name" value="WD40"/>
    <property type="match status" value="1"/>
</dbReference>
<dbReference type="Proteomes" id="UP000030700">
    <property type="component" value="Unassembled WGS sequence"/>
</dbReference>
<dbReference type="InterPro" id="IPR036322">
    <property type="entry name" value="WD40_repeat_dom_sf"/>
</dbReference>
<name>A0A081BMJ5_9BACT</name>
<sequence>MSHDIQKQIHRLRSGLPLVGWEMQRLAIKSLVNDGSPEAMMALIEIVMQPQHAALEKPILQALSRRAYAGDAAARDALCRLIAQHDHPTAWEIVCTGQYVPHADDLQAHFAAKLSAMISENHQGSRARHAMRLLNAMAEAGSAAARDALCALVIEWQHPRALEIVMKKRYAPSNPYQRAMFYALTGQWAQYDAFDFEGRFLRAAYKSASRALQRRIATVTRQAGRADVLAAFAASEHLVQKMEHDDWAAMLEQFRRHQAWDELWRMAQIAPARWSMQILSCLNGAGWQPLQSVERDEFAALVRLAEACQQHATRSESWLLPCVARLEGYADAVTSVSLHQEGRIFTVGSHGNIIRIWNLPDEVSAMMSYSAKPIESGHSPYRRIAASKTLRGHNGRVTCLAACPDGSALASGDEDGIVRLWNFPGGLPLNRLSGHSAAISALSLHHAQSLLVSGSDDGRICFWNWQTGQRRHAVIDTGSAVSALTTDSAGQHVISGHANGQIRLWNAAAGRLLATFAGHDGAVTCLAADHRAFMSGGADHQVRFWSYDHEREICAFEGHTDRVTAGALSADGTIIVSGSADGSIRVWSVPEHRLIKTLRDGQAEISALALSANGRILVGGMRDNTVRLWGFAPVDIAQLNVENVDEEDVLLLQRRRHEPEISDAERVWLDFLLQLISWQRRFDIDIGMRAEYLADSTFDIEIESLTAL</sequence>
<evidence type="ECO:0000256" key="2">
    <source>
        <dbReference type="ARBA" id="ARBA00022737"/>
    </source>
</evidence>
<dbReference type="PROSITE" id="PS50082">
    <property type="entry name" value="WD_REPEATS_2"/>
    <property type="match status" value="7"/>
</dbReference>
<feature type="repeat" description="WD" evidence="3">
    <location>
        <begin position="326"/>
        <end position="359"/>
    </location>
</feature>
<dbReference type="SUPFAM" id="SSF50978">
    <property type="entry name" value="WD40 repeat-like"/>
    <property type="match status" value="1"/>
</dbReference>
<dbReference type="InterPro" id="IPR020472">
    <property type="entry name" value="WD40_PAC1"/>
</dbReference>
<feature type="repeat" description="WD" evidence="3">
    <location>
        <begin position="516"/>
        <end position="555"/>
    </location>
</feature>
<reference evidence="4" key="1">
    <citation type="journal article" date="2015" name="PeerJ">
        <title>First genomic representation of candidate bacterial phylum KSB3 points to enhanced environmental sensing as a trigger of wastewater bulking.</title>
        <authorList>
            <person name="Sekiguchi Y."/>
            <person name="Ohashi A."/>
            <person name="Parks D.H."/>
            <person name="Yamauchi T."/>
            <person name="Tyson G.W."/>
            <person name="Hugenholtz P."/>
        </authorList>
    </citation>
    <scope>NUCLEOTIDE SEQUENCE [LARGE SCALE GENOMIC DNA]</scope>
</reference>
<protein>
    <submittedName>
        <fullName evidence="4">WD-repeat protein</fullName>
    </submittedName>
</protein>
<dbReference type="Pfam" id="PF00400">
    <property type="entry name" value="WD40"/>
    <property type="match status" value="7"/>
</dbReference>
<proteinExistence type="predicted"/>
<feature type="repeat" description="WD" evidence="3">
    <location>
        <begin position="432"/>
        <end position="473"/>
    </location>
</feature>
<evidence type="ECO:0000313" key="5">
    <source>
        <dbReference type="Proteomes" id="UP000030700"/>
    </source>
</evidence>
<dbReference type="EMBL" id="DF820457">
    <property type="protein sequence ID" value="GAK51611.1"/>
    <property type="molecule type" value="Genomic_DNA"/>
</dbReference>
<dbReference type="AlphaFoldDB" id="A0A081BMJ5"/>
<dbReference type="PROSITE" id="PS50294">
    <property type="entry name" value="WD_REPEATS_REGION"/>
    <property type="match status" value="5"/>
</dbReference>
<organism evidence="4">
    <name type="scientific">Candidatus Moduliflexus flocculans</name>
    <dbReference type="NCBI Taxonomy" id="1499966"/>
    <lineage>
        <taxon>Bacteria</taxon>
        <taxon>Candidatus Moduliflexota</taxon>
        <taxon>Candidatus Moduliflexia</taxon>
        <taxon>Candidatus Moduliflexales</taxon>
        <taxon>Candidatus Moduliflexaceae</taxon>
    </lineage>
</organism>
<accession>A0A081BMJ5</accession>
<dbReference type="PANTHER" id="PTHR22847:SF722">
    <property type="entry name" value="NOVEL PROTEIN"/>
    <property type="match status" value="1"/>
</dbReference>
<keyword evidence="2" id="KW-0677">Repeat</keyword>
<feature type="repeat" description="WD" evidence="3">
    <location>
        <begin position="474"/>
        <end position="515"/>
    </location>
</feature>
<dbReference type="PANTHER" id="PTHR22847">
    <property type="entry name" value="WD40 REPEAT PROTEIN"/>
    <property type="match status" value="1"/>
</dbReference>
<dbReference type="Gene3D" id="2.130.10.10">
    <property type="entry name" value="YVTN repeat-like/Quinoprotein amine dehydrogenase"/>
    <property type="match status" value="2"/>
</dbReference>
<keyword evidence="1 3" id="KW-0853">WD repeat</keyword>
<feature type="repeat" description="WD" evidence="3">
    <location>
        <begin position="390"/>
        <end position="422"/>
    </location>
</feature>
<dbReference type="STRING" id="1499966.U14_02856"/>
<evidence type="ECO:0000256" key="3">
    <source>
        <dbReference type="PROSITE-ProRule" id="PRU00221"/>
    </source>
</evidence>
<evidence type="ECO:0000313" key="4">
    <source>
        <dbReference type="EMBL" id="GAK51611.1"/>
    </source>
</evidence>
<dbReference type="SMART" id="SM00320">
    <property type="entry name" value="WD40"/>
    <property type="match status" value="7"/>
</dbReference>
<dbReference type="PRINTS" id="PR00320">
    <property type="entry name" value="GPROTEINBRPT"/>
</dbReference>
<dbReference type="InterPro" id="IPR001680">
    <property type="entry name" value="WD40_rpt"/>
</dbReference>
<dbReference type="InterPro" id="IPR015943">
    <property type="entry name" value="WD40/YVTN_repeat-like_dom_sf"/>
</dbReference>
<evidence type="ECO:0000256" key="1">
    <source>
        <dbReference type="ARBA" id="ARBA00022574"/>
    </source>
</evidence>
<gene>
    <name evidence="4" type="ORF">U14_02856</name>
</gene>
<keyword evidence="5" id="KW-1185">Reference proteome</keyword>
<feature type="repeat" description="WD" evidence="3">
    <location>
        <begin position="556"/>
        <end position="597"/>
    </location>
</feature>